<gene>
    <name evidence="2" type="ORF">BN1180_05750</name>
</gene>
<organism evidence="2 3">
    <name type="scientific">Peribacillus simplex</name>
    <dbReference type="NCBI Taxonomy" id="1478"/>
    <lineage>
        <taxon>Bacteria</taxon>
        <taxon>Bacillati</taxon>
        <taxon>Bacillota</taxon>
        <taxon>Bacilli</taxon>
        <taxon>Bacillales</taxon>
        <taxon>Bacillaceae</taxon>
        <taxon>Peribacillus</taxon>
    </lineage>
</organism>
<evidence type="ECO:0000313" key="3">
    <source>
        <dbReference type="Proteomes" id="UP000182110"/>
    </source>
</evidence>
<evidence type="ECO:0000256" key="1">
    <source>
        <dbReference type="SAM" id="Phobius"/>
    </source>
</evidence>
<feature type="transmembrane region" description="Helical" evidence="1">
    <location>
        <begin position="12"/>
        <end position="32"/>
    </location>
</feature>
<evidence type="ECO:0000313" key="2">
    <source>
        <dbReference type="EMBL" id="CEG24907.1"/>
    </source>
</evidence>
<accession>A0AAN2PBQ8</accession>
<name>A0AAN2PBQ8_9BACI</name>
<keyword evidence="3" id="KW-1185">Reference proteome</keyword>
<feature type="transmembrane region" description="Helical" evidence="1">
    <location>
        <begin position="38"/>
        <end position="55"/>
    </location>
</feature>
<proteinExistence type="predicted"/>
<sequence length="73" mass="8521">MLKKFPHLLDDLLILFGIIFAIGLIYTKEIYIHDPFGNPVNLIHLLILTTILVAINRSFRAKHEENDEEIKHK</sequence>
<keyword evidence="1" id="KW-0812">Transmembrane</keyword>
<reference evidence="2 3" key="1">
    <citation type="journal article" date="2014" name="Genome Announc.">
        <title>Genome Sequence of Bacillus simplex Strain P558, Isolated from a Human Fecal Sample.</title>
        <authorList>
            <person name="Croce O."/>
            <person name="Hugon P."/>
            <person name="Lagier J.C."/>
            <person name="Bibi F."/>
            <person name="Robert C."/>
            <person name="Azhar E.I."/>
            <person name="Raoult D."/>
            <person name="Fournier P.E."/>
        </authorList>
    </citation>
    <scope>NUCLEOTIDE SEQUENCE [LARGE SCALE GENOMIC DNA]</scope>
    <source>
        <strain evidence="2 3">P558</strain>
    </source>
</reference>
<keyword evidence="1" id="KW-0472">Membrane</keyword>
<comment type="caution">
    <text evidence="2">The sequence shown here is derived from an EMBL/GenBank/DDBJ whole genome shotgun (WGS) entry which is preliminary data.</text>
</comment>
<protein>
    <submittedName>
        <fullName evidence="2">Uncharacterized protein</fullName>
    </submittedName>
</protein>
<dbReference type="Proteomes" id="UP000182110">
    <property type="component" value="Unassembled WGS sequence"/>
</dbReference>
<dbReference type="AlphaFoldDB" id="A0AAN2PBQ8"/>
<keyword evidence="1" id="KW-1133">Transmembrane helix</keyword>
<dbReference type="EMBL" id="CCXW01000004">
    <property type="protein sequence ID" value="CEG24907.1"/>
    <property type="molecule type" value="Genomic_DNA"/>
</dbReference>